<protein>
    <submittedName>
        <fullName evidence="1">Uncharacterized protein</fullName>
    </submittedName>
</protein>
<dbReference type="Proteomes" id="UP000478052">
    <property type="component" value="Unassembled WGS sequence"/>
</dbReference>
<evidence type="ECO:0000313" key="1">
    <source>
        <dbReference type="EMBL" id="KAF0759851.1"/>
    </source>
</evidence>
<gene>
    <name evidence="1" type="ORF">FWK35_00010835</name>
</gene>
<name>A0A6G0YQJ5_APHCR</name>
<proteinExistence type="predicted"/>
<dbReference type="AlphaFoldDB" id="A0A6G0YQJ5"/>
<reference evidence="1 2" key="1">
    <citation type="submission" date="2019-08" db="EMBL/GenBank/DDBJ databases">
        <title>Whole genome of Aphis craccivora.</title>
        <authorList>
            <person name="Voronova N.V."/>
            <person name="Shulinski R.S."/>
            <person name="Bandarenka Y.V."/>
            <person name="Zhorov D.G."/>
            <person name="Warner D."/>
        </authorList>
    </citation>
    <scope>NUCLEOTIDE SEQUENCE [LARGE SCALE GENOMIC DNA]</scope>
    <source>
        <strain evidence="1">180601</strain>
        <tissue evidence="1">Whole Body</tissue>
    </source>
</reference>
<accession>A0A6G0YQJ5</accession>
<organism evidence="1 2">
    <name type="scientific">Aphis craccivora</name>
    <name type="common">Cowpea aphid</name>
    <dbReference type="NCBI Taxonomy" id="307492"/>
    <lineage>
        <taxon>Eukaryota</taxon>
        <taxon>Metazoa</taxon>
        <taxon>Ecdysozoa</taxon>
        <taxon>Arthropoda</taxon>
        <taxon>Hexapoda</taxon>
        <taxon>Insecta</taxon>
        <taxon>Pterygota</taxon>
        <taxon>Neoptera</taxon>
        <taxon>Paraneoptera</taxon>
        <taxon>Hemiptera</taxon>
        <taxon>Sternorrhyncha</taxon>
        <taxon>Aphidomorpha</taxon>
        <taxon>Aphidoidea</taxon>
        <taxon>Aphididae</taxon>
        <taxon>Aphidini</taxon>
        <taxon>Aphis</taxon>
        <taxon>Aphis</taxon>
    </lineage>
</organism>
<keyword evidence="2" id="KW-1185">Reference proteome</keyword>
<evidence type="ECO:0000313" key="2">
    <source>
        <dbReference type="Proteomes" id="UP000478052"/>
    </source>
</evidence>
<dbReference type="OrthoDB" id="6583394at2759"/>
<sequence>MERRHQHHSKTRATMEISRRFLDILKSINYHVGHLPKELFANEEQLPELLPIFTMLINSVTLQSNCLTPKELALYTSIASKHDNFTSIEKVSKAIDKFYDETTKDAIICSSDLEALERKILKSQQELTDLKAHGTLYDLTTLDFKAEVSLQLITERKKIYLMDDEISLLQQKENVTSLSCFKTENNLDAVMKKFTEEVDTLGSNVNKLHNHVTNSMTNDHECLTKLASNNLINLTDLWRQQIFKMIDVWFKEENISSVINDKFSTKIHTLSQLSQSCTALKMAGMNKKCEISKLNMAVNNILNIKNYFNEDKENLHSNNQDIKNYIDKYIKHIQDSEVIMDINGQSQSIEYDNIQSRISETVIADATQKLSELETINGRLTFIQDSIEHYIMICDVLWCLMRTGCSMANLKCELVLHCINALEKTFDDITFAAQSTLNHKDTEEPKTYKNYLSTDSEFVKFDGYKHYSSIYTNSNEIEKLSKMVQQWKSKYHYSRDECNQLATLQQNLKVYSDTVNDLTSKYSNTMQ</sequence>
<dbReference type="EMBL" id="VUJU01002866">
    <property type="protein sequence ID" value="KAF0759851.1"/>
    <property type="molecule type" value="Genomic_DNA"/>
</dbReference>
<comment type="caution">
    <text evidence="1">The sequence shown here is derived from an EMBL/GenBank/DDBJ whole genome shotgun (WGS) entry which is preliminary data.</text>
</comment>